<name>A0ABT7ZN27_9BACL</name>
<organism evidence="1 2">
    <name type="scientific">Planococcus notacanthi</name>
    <dbReference type="NCBI Taxonomy" id="3035188"/>
    <lineage>
        <taxon>Bacteria</taxon>
        <taxon>Bacillati</taxon>
        <taxon>Bacillota</taxon>
        <taxon>Bacilli</taxon>
        <taxon>Bacillales</taxon>
        <taxon>Caryophanaceae</taxon>
        <taxon>Planococcus</taxon>
    </lineage>
</organism>
<reference evidence="1 2" key="1">
    <citation type="submission" date="2023-03" db="EMBL/GenBank/DDBJ databases">
        <authorList>
            <person name="Uniacke-Lowe S."/>
            <person name="Ross P."/>
            <person name="Hill C."/>
        </authorList>
    </citation>
    <scope>NUCLEOTIDE SEQUENCE [LARGE SCALE GENOMIC DNA]</scope>
    <source>
        <strain evidence="1 2">APC 4016</strain>
    </source>
</reference>
<dbReference type="EMBL" id="JASDCQ010000004">
    <property type="protein sequence ID" value="MDN3428564.1"/>
    <property type="molecule type" value="Genomic_DNA"/>
</dbReference>
<keyword evidence="2" id="KW-1185">Reference proteome</keyword>
<dbReference type="Proteomes" id="UP001225873">
    <property type="component" value="Unassembled WGS sequence"/>
</dbReference>
<accession>A0ABT7ZN27</accession>
<protein>
    <submittedName>
        <fullName evidence="1">Uncharacterized protein</fullName>
    </submittedName>
</protein>
<proteinExistence type="predicted"/>
<evidence type="ECO:0000313" key="1">
    <source>
        <dbReference type="EMBL" id="MDN3428564.1"/>
    </source>
</evidence>
<sequence length="80" mass="9023">MGLIRWLFFEKKHLAYTVFGDDMYYKAAGKLTAHGVAYDAVLKVNANATPPVFNNAANSAQYDFYVAKEQKHRAQQALHS</sequence>
<comment type="caution">
    <text evidence="1">The sequence shown here is derived from an EMBL/GenBank/DDBJ whole genome shotgun (WGS) entry which is preliminary data.</text>
</comment>
<dbReference type="RefSeq" id="WP_225218615.1">
    <property type="nucleotide sequence ID" value="NZ_JASDCQ010000004.1"/>
</dbReference>
<evidence type="ECO:0000313" key="2">
    <source>
        <dbReference type="Proteomes" id="UP001225873"/>
    </source>
</evidence>
<gene>
    <name evidence="1" type="ORF">QMA01_14765</name>
</gene>